<dbReference type="AlphaFoldDB" id="A0A809SEY3"/>
<protein>
    <submittedName>
        <fullName evidence="2">Uncharacterized protein</fullName>
    </submittedName>
</protein>
<proteinExistence type="predicted"/>
<gene>
    <name evidence="2" type="ORF">NPRO_19190</name>
</gene>
<organism evidence="2 3">
    <name type="scientific">Candidatus Nitrosymbiomonas proteolyticus</name>
    <dbReference type="NCBI Taxonomy" id="2608984"/>
    <lineage>
        <taxon>Bacteria</taxon>
        <taxon>Bacillati</taxon>
        <taxon>Armatimonadota</taxon>
        <taxon>Armatimonadota incertae sedis</taxon>
        <taxon>Candidatus Nitrosymbiomonas</taxon>
    </lineage>
</organism>
<accession>A0A809SEY3</accession>
<reference evidence="2" key="1">
    <citation type="journal article" name="DNA Res.">
        <title>The physiological potential of anammox bacteria as revealed by their core genome structure.</title>
        <authorList>
            <person name="Okubo T."/>
            <person name="Toyoda A."/>
            <person name="Fukuhara K."/>
            <person name="Uchiyama I."/>
            <person name="Harigaya Y."/>
            <person name="Kuroiwa M."/>
            <person name="Suzuki T."/>
            <person name="Murakami Y."/>
            <person name="Suwa Y."/>
            <person name="Takami H."/>
        </authorList>
    </citation>
    <scope>NUCLEOTIDE SEQUENCE</scope>
    <source>
        <strain evidence="2">317325-2</strain>
    </source>
</reference>
<feature type="compositionally biased region" description="Low complexity" evidence="1">
    <location>
        <begin position="87"/>
        <end position="103"/>
    </location>
</feature>
<dbReference type="Proteomes" id="UP000662873">
    <property type="component" value="Chromosome"/>
</dbReference>
<feature type="region of interest" description="Disordered" evidence="1">
    <location>
        <begin position="25"/>
        <end position="103"/>
    </location>
</feature>
<dbReference type="KEGG" id="npy:NPRO_19190"/>
<evidence type="ECO:0000256" key="1">
    <source>
        <dbReference type="SAM" id="MobiDB-lite"/>
    </source>
</evidence>
<sequence length="103" mass="10007">MVRGVWGLWIACVLLGLWGCSAGASYETEDAKPGSEAAQSSGSASDEGVQVMSPAAGPMSPVTGSDTVTGTGGGVGDAMKNKARDVAASSPSSLDSAGSEDGP</sequence>
<name>A0A809SEY3_9BACT</name>
<evidence type="ECO:0000313" key="2">
    <source>
        <dbReference type="EMBL" id="BBO24324.1"/>
    </source>
</evidence>
<evidence type="ECO:0000313" key="3">
    <source>
        <dbReference type="Proteomes" id="UP000662873"/>
    </source>
</evidence>
<feature type="compositionally biased region" description="Low complexity" evidence="1">
    <location>
        <begin position="34"/>
        <end position="48"/>
    </location>
</feature>
<dbReference type="EMBL" id="AP021858">
    <property type="protein sequence ID" value="BBO24324.1"/>
    <property type="molecule type" value="Genomic_DNA"/>
</dbReference>